<organism evidence="1 2">
    <name type="scientific">Celeribacter indicus</name>
    <dbReference type="NCBI Taxonomy" id="1208324"/>
    <lineage>
        <taxon>Bacteria</taxon>
        <taxon>Pseudomonadati</taxon>
        <taxon>Pseudomonadota</taxon>
        <taxon>Alphaproteobacteria</taxon>
        <taxon>Rhodobacterales</taxon>
        <taxon>Roseobacteraceae</taxon>
        <taxon>Celeribacter</taxon>
    </lineage>
</organism>
<sequence>MTVLCLAPAFASAECYASYKAKRDDPLQLHFGVAEVGDGNCSKEAAGKVLAGRLARDGWILLSIVEMIPADRLGEVKDRAGDYFLRY</sequence>
<protein>
    <submittedName>
        <fullName evidence="1">Uncharacterized protein</fullName>
    </submittedName>
</protein>
<dbReference type="AlphaFoldDB" id="A0A0B5DY01"/>
<evidence type="ECO:0000313" key="1">
    <source>
        <dbReference type="EMBL" id="AJE45097.1"/>
    </source>
</evidence>
<dbReference type="Proteomes" id="UP000031521">
    <property type="component" value="Chromosome"/>
</dbReference>
<name>A0A0B5DY01_9RHOB</name>
<dbReference type="KEGG" id="cid:P73_0382"/>
<dbReference type="EMBL" id="CP004393">
    <property type="protein sequence ID" value="AJE45097.1"/>
    <property type="molecule type" value="Genomic_DNA"/>
</dbReference>
<proteinExistence type="predicted"/>
<accession>A0A0B5DY01</accession>
<dbReference type="STRING" id="1208324.P73_0382"/>
<keyword evidence="2" id="KW-1185">Reference proteome</keyword>
<reference evidence="1 2" key="1">
    <citation type="journal article" date="2014" name="Int. J. Syst. Evol. Microbiol.">
        <title>Celeribacter indicus sp. nov., a polycyclic aromatic hydrocarbon-degrading bacterium from deep-sea sediment and reclassification of Huaishuia halophila as Celeribacter halophilus comb. nov.</title>
        <authorList>
            <person name="Lai Q."/>
            <person name="Cao J."/>
            <person name="Yuan J."/>
            <person name="Li F."/>
            <person name="Shao Z."/>
        </authorList>
    </citation>
    <scope>NUCLEOTIDE SEQUENCE [LARGE SCALE GENOMIC DNA]</scope>
    <source>
        <strain evidence="1">P73</strain>
    </source>
</reference>
<gene>
    <name evidence="1" type="ORF">P73_0382</name>
</gene>
<dbReference type="HOGENOM" id="CLU_146729_0_0_5"/>
<evidence type="ECO:0000313" key="2">
    <source>
        <dbReference type="Proteomes" id="UP000031521"/>
    </source>
</evidence>